<gene>
    <name evidence="10" type="primary">secE_21</name>
    <name evidence="10" type="ORF">SDC9_78792</name>
</gene>
<keyword evidence="3" id="KW-1003">Cell membrane</keyword>
<accession>A0A644YUF9</accession>
<dbReference type="GO" id="GO:0043952">
    <property type="term" value="P:protein transport by the Sec complex"/>
    <property type="evidence" value="ECO:0007669"/>
    <property type="project" value="TreeGrafter"/>
</dbReference>
<dbReference type="GO" id="GO:0006886">
    <property type="term" value="P:intracellular protein transport"/>
    <property type="evidence" value="ECO:0007669"/>
    <property type="project" value="InterPro"/>
</dbReference>
<comment type="subcellular location">
    <subcellularLocation>
        <location evidence="1">Membrane</location>
    </subcellularLocation>
</comment>
<evidence type="ECO:0000313" key="10">
    <source>
        <dbReference type="EMBL" id="MPM32230.1"/>
    </source>
</evidence>
<dbReference type="GO" id="GO:0009306">
    <property type="term" value="P:protein secretion"/>
    <property type="evidence" value="ECO:0007669"/>
    <property type="project" value="InterPro"/>
</dbReference>
<evidence type="ECO:0000256" key="7">
    <source>
        <dbReference type="ARBA" id="ARBA00023010"/>
    </source>
</evidence>
<dbReference type="AlphaFoldDB" id="A0A644YUF9"/>
<keyword evidence="7" id="KW-0811">Translocation</keyword>
<evidence type="ECO:0000256" key="9">
    <source>
        <dbReference type="SAM" id="Phobius"/>
    </source>
</evidence>
<comment type="caution">
    <text evidence="10">The sequence shown here is derived from an EMBL/GenBank/DDBJ whole genome shotgun (WGS) entry which is preliminary data.</text>
</comment>
<dbReference type="GO" id="GO:0006605">
    <property type="term" value="P:protein targeting"/>
    <property type="evidence" value="ECO:0007669"/>
    <property type="project" value="InterPro"/>
</dbReference>
<evidence type="ECO:0000256" key="1">
    <source>
        <dbReference type="ARBA" id="ARBA00004370"/>
    </source>
</evidence>
<dbReference type="InterPro" id="IPR005807">
    <property type="entry name" value="SecE_bac"/>
</dbReference>
<keyword evidence="6 9" id="KW-1133">Transmembrane helix</keyword>
<organism evidence="10">
    <name type="scientific">bioreactor metagenome</name>
    <dbReference type="NCBI Taxonomy" id="1076179"/>
    <lineage>
        <taxon>unclassified sequences</taxon>
        <taxon>metagenomes</taxon>
        <taxon>ecological metagenomes</taxon>
    </lineage>
</organism>
<keyword evidence="4 9" id="KW-0812">Transmembrane</keyword>
<keyword evidence="8 9" id="KW-0472">Membrane</keyword>
<evidence type="ECO:0000256" key="2">
    <source>
        <dbReference type="ARBA" id="ARBA00022448"/>
    </source>
</evidence>
<dbReference type="GO" id="GO:0008320">
    <property type="term" value="F:protein transmembrane transporter activity"/>
    <property type="evidence" value="ECO:0007669"/>
    <property type="project" value="InterPro"/>
</dbReference>
<evidence type="ECO:0000256" key="3">
    <source>
        <dbReference type="ARBA" id="ARBA00022475"/>
    </source>
</evidence>
<name>A0A644YUF9_9ZZZZ</name>
<dbReference type="EMBL" id="VSSQ01006304">
    <property type="protein sequence ID" value="MPM32230.1"/>
    <property type="molecule type" value="Genomic_DNA"/>
</dbReference>
<protein>
    <submittedName>
        <fullName evidence="10">Protein translocase subunit SecE</fullName>
    </submittedName>
</protein>
<sequence length="88" mass="10211">MSEKKKSNGKAEEKLNFFQKVLRFFTTLPARVARPFKNMWRELKKVTWPTRKDLLNYTLIVLAFMVFMGVVIGLLDMGSSRLIALMIG</sequence>
<dbReference type="NCBIfam" id="TIGR00964">
    <property type="entry name" value="secE_bact"/>
    <property type="match status" value="1"/>
</dbReference>
<dbReference type="PANTHER" id="PTHR33910:SF1">
    <property type="entry name" value="PROTEIN TRANSLOCASE SUBUNIT SECE"/>
    <property type="match status" value="1"/>
</dbReference>
<reference evidence="10" key="1">
    <citation type="submission" date="2019-08" db="EMBL/GenBank/DDBJ databases">
        <authorList>
            <person name="Kucharzyk K."/>
            <person name="Murdoch R.W."/>
            <person name="Higgins S."/>
            <person name="Loffler F."/>
        </authorList>
    </citation>
    <scope>NUCLEOTIDE SEQUENCE</scope>
</reference>
<dbReference type="PANTHER" id="PTHR33910">
    <property type="entry name" value="PROTEIN TRANSLOCASE SUBUNIT SECE"/>
    <property type="match status" value="1"/>
</dbReference>
<dbReference type="GO" id="GO:0005886">
    <property type="term" value="C:plasma membrane"/>
    <property type="evidence" value="ECO:0007669"/>
    <property type="project" value="TreeGrafter"/>
</dbReference>
<evidence type="ECO:0000256" key="4">
    <source>
        <dbReference type="ARBA" id="ARBA00022692"/>
    </source>
</evidence>
<dbReference type="Pfam" id="PF00584">
    <property type="entry name" value="SecE"/>
    <property type="match status" value="1"/>
</dbReference>
<feature type="transmembrane region" description="Helical" evidence="9">
    <location>
        <begin position="54"/>
        <end position="75"/>
    </location>
</feature>
<dbReference type="InterPro" id="IPR001901">
    <property type="entry name" value="Translocase_SecE/Sec61-g"/>
</dbReference>
<keyword evidence="5" id="KW-0653">Protein transport</keyword>
<keyword evidence="2" id="KW-0813">Transport</keyword>
<evidence type="ECO:0000256" key="8">
    <source>
        <dbReference type="ARBA" id="ARBA00023136"/>
    </source>
</evidence>
<dbReference type="HAMAP" id="MF_00422">
    <property type="entry name" value="SecE"/>
    <property type="match status" value="1"/>
</dbReference>
<dbReference type="InterPro" id="IPR038379">
    <property type="entry name" value="SecE_sf"/>
</dbReference>
<evidence type="ECO:0000256" key="5">
    <source>
        <dbReference type="ARBA" id="ARBA00022927"/>
    </source>
</evidence>
<proteinExistence type="inferred from homology"/>
<evidence type="ECO:0000256" key="6">
    <source>
        <dbReference type="ARBA" id="ARBA00022989"/>
    </source>
</evidence>
<dbReference type="Gene3D" id="1.20.5.1030">
    <property type="entry name" value="Preprotein translocase secy subunit"/>
    <property type="match status" value="1"/>
</dbReference>